<evidence type="ECO:0000256" key="2">
    <source>
        <dbReference type="ARBA" id="ARBA00023326"/>
    </source>
</evidence>
<dbReference type="InterPro" id="IPR008928">
    <property type="entry name" value="6-hairpin_glycosidase_sf"/>
</dbReference>
<dbReference type="InterPro" id="IPR001701">
    <property type="entry name" value="Glyco_hydro_9"/>
</dbReference>
<dbReference type="Proteomes" id="UP000029223">
    <property type="component" value="Unassembled WGS sequence"/>
</dbReference>
<evidence type="ECO:0000313" key="5">
    <source>
        <dbReference type="Proteomes" id="UP000029223"/>
    </source>
</evidence>
<dbReference type="InterPro" id="IPR012341">
    <property type="entry name" value="6hp_glycosidase-like_sf"/>
</dbReference>
<reference evidence="5" key="1">
    <citation type="submission" date="2014-09" db="EMBL/GenBank/DDBJ databases">
        <title>Vibrio variabilis JCM 19239. (C206) whole genome shotgun sequence.</title>
        <authorList>
            <person name="Sawabe T."/>
            <person name="Meirelles P."/>
            <person name="Nakanishi M."/>
            <person name="Sayaka M."/>
            <person name="Hattori M."/>
            <person name="Ohkuma M."/>
        </authorList>
    </citation>
    <scope>NUCLEOTIDE SEQUENCE [LARGE SCALE GENOMIC DNA]</scope>
    <source>
        <strain evidence="5">JCM 19239</strain>
    </source>
</reference>
<evidence type="ECO:0000259" key="3">
    <source>
        <dbReference type="Pfam" id="PF00759"/>
    </source>
</evidence>
<dbReference type="Gene3D" id="1.50.10.10">
    <property type="match status" value="1"/>
</dbReference>
<dbReference type="EMBL" id="BBMS01000022">
    <property type="protein sequence ID" value="GAL26832.1"/>
    <property type="molecule type" value="Genomic_DNA"/>
</dbReference>
<comment type="caution">
    <text evidence="4">The sequence shown here is derived from an EMBL/GenBank/DDBJ whole genome shotgun (WGS) entry which is preliminary data.</text>
</comment>
<proteinExistence type="predicted"/>
<dbReference type="GO" id="GO:0008422">
    <property type="term" value="F:beta-glucosidase activity"/>
    <property type="evidence" value="ECO:0007669"/>
    <property type="project" value="UniProtKB-EC"/>
</dbReference>
<organism evidence="4 5">
    <name type="scientific">Vibrio variabilis</name>
    <dbReference type="NCBI Taxonomy" id="990271"/>
    <lineage>
        <taxon>Bacteria</taxon>
        <taxon>Pseudomonadati</taxon>
        <taxon>Pseudomonadota</taxon>
        <taxon>Gammaproteobacteria</taxon>
        <taxon>Vibrionales</taxon>
        <taxon>Vibrionaceae</taxon>
        <taxon>Vibrio</taxon>
    </lineage>
</organism>
<keyword evidence="1" id="KW-0119">Carbohydrate metabolism</keyword>
<evidence type="ECO:0000256" key="1">
    <source>
        <dbReference type="ARBA" id="ARBA00023277"/>
    </source>
</evidence>
<dbReference type="EC" id="3.2.1.21" evidence="4"/>
<dbReference type="Pfam" id="PF00759">
    <property type="entry name" value="Glyco_hydro_9"/>
    <property type="match status" value="1"/>
</dbReference>
<protein>
    <submittedName>
        <fullName evidence="4">Glucosamine-link cellobiase</fullName>
        <ecNumber evidence="4">3.2.1.21</ecNumber>
    </submittedName>
</protein>
<feature type="domain" description="Glycoside hydrolase family 9" evidence="3">
    <location>
        <begin position="14"/>
        <end position="310"/>
    </location>
</feature>
<keyword evidence="2" id="KW-0624">Polysaccharide degradation</keyword>
<dbReference type="SUPFAM" id="SSF48208">
    <property type="entry name" value="Six-hairpin glycosidases"/>
    <property type="match status" value="1"/>
</dbReference>
<name>A0ABQ0JDK0_9VIBR</name>
<keyword evidence="5" id="KW-1185">Reference proteome</keyword>
<accession>A0ABQ0JDK0</accession>
<keyword evidence="4" id="KW-0378">Hydrolase</keyword>
<sequence length="395" mass="44239">MCERIESPNFVATRLLEEALYGAEFLSRMQHHSGYFYMTVFDKWSKDPTQREICAYETQLGHKKTNHEAGFRQGGGMTIAALAKSSQVSSLSKDSAATYLEAAKAGYWHLKEHNEQYLDDHTPNIIDEYCALVASVALYQATLEPQYLTEARSWFDALTKRALSDQQHAFYWSANEDGSRPYFHAAEAGLPNIALTEYLAIETEAERVKAARETLNKACQFEINITRQVYNPFGYPRQYVKAVDGVKHDAFFIPHQNESGYWWQGENARLASLASMAFLAQSHLEDSALKAQLSHYADDCISWVLGAIPMICACSMVMATTTPTTYRSLVSSMLSEGCATVSPQALKMRLILPLTHQFIKTTCYKIGAGVSSGFPMQAGYFSLWHCGSNTIRIKG</sequence>
<gene>
    <name evidence="4" type="ORF">JCM19239_48</name>
</gene>
<evidence type="ECO:0000313" key="4">
    <source>
        <dbReference type="EMBL" id="GAL26832.1"/>
    </source>
</evidence>
<keyword evidence="4" id="KW-0326">Glycosidase</keyword>